<evidence type="ECO:0000313" key="10">
    <source>
        <dbReference type="EMBL" id="KRO03666.1"/>
    </source>
</evidence>
<comment type="subcellular location">
    <subcellularLocation>
        <location evidence="1">Cell membrane</location>
        <topology evidence="1">Multi-pass membrane protein</topology>
    </subcellularLocation>
</comment>
<evidence type="ECO:0000256" key="4">
    <source>
        <dbReference type="ARBA" id="ARBA00022597"/>
    </source>
</evidence>
<dbReference type="PROSITE" id="PS51105">
    <property type="entry name" value="PTS_EIIC_TYPE_3"/>
    <property type="match status" value="1"/>
</dbReference>
<evidence type="ECO:0000256" key="8">
    <source>
        <dbReference type="SAM" id="Phobius"/>
    </source>
</evidence>
<dbReference type="GO" id="GO:0005886">
    <property type="term" value="C:plasma membrane"/>
    <property type="evidence" value="ECO:0007669"/>
    <property type="project" value="UniProtKB-SubCell"/>
</dbReference>
<keyword evidence="2" id="KW-0813">Transport</keyword>
<name>A0A0R2LW07_9LACO</name>
<dbReference type="InterPro" id="IPR051088">
    <property type="entry name" value="PTS_Sugar-EIIC/EIIB"/>
</dbReference>
<evidence type="ECO:0000256" key="5">
    <source>
        <dbReference type="ARBA" id="ARBA00022692"/>
    </source>
</evidence>
<feature type="transmembrane region" description="Helical" evidence="8">
    <location>
        <begin position="294"/>
        <end position="314"/>
    </location>
</feature>
<keyword evidence="3" id="KW-1003">Cell membrane</keyword>
<feature type="transmembrane region" description="Helical" evidence="8">
    <location>
        <begin position="192"/>
        <end position="211"/>
    </location>
</feature>
<evidence type="ECO:0000259" key="9">
    <source>
        <dbReference type="PROSITE" id="PS51105"/>
    </source>
</evidence>
<dbReference type="GO" id="GO:0008982">
    <property type="term" value="F:protein-N(PI)-phosphohistidine-sugar phosphotransferase activity"/>
    <property type="evidence" value="ECO:0007669"/>
    <property type="project" value="InterPro"/>
</dbReference>
<dbReference type="Pfam" id="PF02378">
    <property type="entry name" value="PTS_EIIC"/>
    <property type="match status" value="1"/>
</dbReference>
<reference evidence="10 11" key="1">
    <citation type="journal article" date="2015" name="Genome Announc.">
        <title>Expanding the biotechnology potential of lactobacilli through comparative genomics of 213 strains and associated genera.</title>
        <authorList>
            <person name="Sun Z."/>
            <person name="Harris H.M."/>
            <person name="McCann A."/>
            <person name="Guo C."/>
            <person name="Argimon S."/>
            <person name="Zhang W."/>
            <person name="Yang X."/>
            <person name="Jeffery I.B."/>
            <person name="Cooney J.C."/>
            <person name="Kagawa T.F."/>
            <person name="Liu W."/>
            <person name="Song Y."/>
            <person name="Salvetti E."/>
            <person name="Wrobel A."/>
            <person name="Rasinkangas P."/>
            <person name="Parkhill J."/>
            <person name="Rea M.C."/>
            <person name="O'Sullivan O."/>
            <person name="Ritari J."/>
            <person name="Douillard F.P."/>
            <person name="Paul Ross R."/>
            <person name="Yang R."/>
            <person name="Briner A.E."/>
            <person name="Felis G.E."/>
            <person name="de Vos W.M."/>
            <person name="Barrangou R."/>
            <person name="Klaenhammer T.R."/>
            <person name="Caufield P.W."/>
            <person name="Cui Y."/>
            <person name="Zhang H."/>
            <person name="O'Toole P.W."/>
        </authorList>
    </citation>
    <scope>NUCLEOTIDE SEQUENCE [LARGE SCALE GENOMIC DNA]</scope>
    <source>
        <strain evidence="10 11">DSM 22467</strain>
    </source>
</reference>
<keyword evidence="6 8" id="KW-1133">Transmembrane helix</keyword>
<comment type="caution">
    <text evidence="10">The sequence shown here is derived from an EMBL/GenBank/DDBJ whole genome shotgun (WGS) entry which is preliminary data.</text>
</comment>
<dbReference type="STRING" id="616990.IV54_GL002127"/>
<dbReference type="PANTHER" id="PTHR33989">
    <property type="match status" value="1"/>
</dbReference>
<keyword evidence="7 8" id="KW-0472">Membrane</keyword>
<feature type="domain" description="PTS EIIC type-3" evidence="9">
    <location>
        <begin position="16"/>
        <end position="420"/>
    </location>
</feature>
<keyword evidence="4" id="KW-0762">Sugar transport</keyword>
<dbReference type="Proteomes" id="UP000051906">
    <property type="component" value="Unassembled WGS sequence"/>
</dbReference>
<evidence type="ECO:0000256" key="7">
    <source>
        <dbReference type="ARBA" id="ARBA00023136"/>
    </source>
</evidence>
<organism evidence="10 11">
    <name type="scientific">Levilactobacillus paucivorans</name>
    <dbReference type="NCBI Taxonomy" id="616990"/>
    <lineage>
        <taxon>Bacteria</taxon>
        <taxon>Bacillati</taxon>
        <taxon>Bacillota</taxon>
        <taxon>Bacilli</taxon>
        <taxon>Lactobacillales</taxon>
        <taxon>Lactobacillaceae</taxon>
        <taxon>Levilactobacillus</taxon>
    </lineage>
</organism>
<evidence type="ECO:0000313" key="11">
    <source>
        <dbReference type="Proteomes" id="UP000051906"/>
    </source>
</evidence>
<dbReference type="AlphaFoldDB" id="A0A0R2LW07"/>
<dbReference type="PATRIC" id="fig|616990.3.peg.2259"/>
<protein>
    <submittedName>
        <fullName evidence="10">Cellobiose-specific PTS system IIC component</fullName>
    </submittedName>
</protein>
<feature type="transmembrane region" description="Helical" evidence="8">
    <location>
        <begin position="335"/>
        <end position="357"/>
    </location>
</feature>
<sequence length="439" mass="47333">MLGQEAAKMKRETGWLGSHLIQLEVTFRQNSQIKAVNQAFHLVFPVVLVGTLADMVRQTWLASTGYYFQTLHVGDWLMQRTVLKHYLSLLSAGTLGLVAMFMAFAVSYYLVAPVTKRTTDRLMVGVVAVTGLKFFNVDRLTLLNGQPVQWLSNNLGISGILVGILIGLIVGDGYRWGIQHWLLAEERLGQTMTIASIWLLVLAAGGLAWTLTQKGSLNATFLSLARWPFPLPHQLPGLLGFNLLTGLCQWLGILGPVASVGGQSVEAAQNLASVLTHAGWQIPHPITIHTVVDVYTNFGGPGMMLGLLLAIYLGHSNGAQRRVGAACLLPTLGNYNAPLMVGLPVVLSPILGIPFLVTPVVCSLLSWTCLQLHWVPAVAYPIANGTPGILQGFLGTGGNMAALALAGVELLISVLIYYPFVKWSRLAGEAAHHAEKTSH</sequence>
<feature type="transmembrane region" description="Helical" evidence="8">
    <location>
        <begin position="86"/>
        <end position="111"/>
    </location>
</feature>
<dbReference type="PANTHER" id="PTHR33989:SF4">
    <property type="entry name" value="PTS SYSTEM N,N'-DIACETYLCHITOBIOSE-SPECIFIC EIIC COMPONENT"/>
    <property type="match status" value="1"/>
</dbReference>
<evidence type="ECO:0000256" key="1">
    <source>
        <dbReference type="ARBA" id="ARBA00004651"/>
    </source>
</evidence>
<evidence type="ECO:0000256" key="2">
    <source>
        <dbReference type="ARBA" id="ARBA00022448"/>
    </source>
</evidence>
<feature type="transmembrane region" description="Helical" evidence="8">
    <location>
        <begin position="400"/>
        <end position="420"/>
    </location>
</feature>
<proteinExistence type="predicted"/>
<dbReference type="GO" id="GO:0009401">
    <property type="term" value="P:phosphoenolpyruvate-dependent sugar phosphotransferase system"/>
    <property type="evidence" value="ECO:0007669"/>
    <property type="project" value="InterPro"/>
</dbReference>
<accession>A0A0R2LW07</accession>
<dbReference type="InterPro" id="IPR004501">
    <property type="entry name" value="PTS_EIIC_3"/>
</dbReference>
<dbReference type="InterPro" id="IPR003352">
    <property type="entry name" value="PTS_EIIC"/>
</dbReference>
<keyword evidence="11" id="KW-1185">Reference proteome</keyword>
<gene>
    <name evidence="10" type="ORF">IV54_GL002127</name>
</gene>
<evidence type="ECO:0000256" key="3">
    <source>
        <dbReference type="ARBA" id="ARBA00022475"/>
    </source>
</evidence>
<keyword evidence="5 8" id="KW-0812">Transmembrane</keyword>
<dbReference type="EMBL" id="JQCA01000069">
    <property type="protein sequence ID" value="KRO03666.1"/>
    <property type="molecule type" value="Genomic_DNA"/>
</dbReference>
<evidence type="ECO:0000256" key="6">
    <source>
        <dbReference type="ARBA" id="ARBA00022989"/>
    </source>
</evidence>
<feature type="transmembrane region" description="Helical" evidence="8">
    <location>
        <begin position="150"/>
        <end position="171"/>
    </location>
</feature>